<evidence type="ECO:0000313" key="2">
    <source>
        <dbReference type="EMBL" id="NMW30962.1"/>
    </source>
</evidence>
<dbReference type="AlphaFoldDB" id="A0A848QEP9"/>
<comment type="caution">
    <text evidence="2">The sequence shown here is derived from an EMBL/GenBank/DDBJ whole genome shotgun (WGS) entry which is preliminary data.</text>
</comment>
<sequence>MSTQQDPFDPSKAAKFLLRHGHTAKLGLTYRDHGKNWVDLELPWREDLVGEIDREILASGPIISLLDMASGLSIWTSHGSFVAIATLDLRVDYQRPARPRSAVIAHVECYKLTKSAAFVRGIAHDGDPSDTVATMSGVFMSIEGANRNVGQ</sequence>
<dbReference type="GO" id="GO:0016790">
    <property type="term" value="F:thiolester hydrolase activity"/>
    <property type="evidence" value="ECO:0007669"/>
    <property type="project" value="UniProtKB-ARBA"/>
</dbReference>
<accession>A0A848QEP9</accession>
<dbReference type="RefSeq" id="WP_170010055.1">
    <property type="nucleotide sequence ID" value="NZ_JABCRE010000002.1"/>
</dbReference>
<protein>
    <submittedName>
        <fullName evidence="2">PaaI family thioesterase</fullName>
    </submittedName>
</protein>
<reference evidence="2 3" key="1">
    <citation type="submission" date="2020-04" db="EMBL/GenBank/DDBJ databases">
        <authorList>
            <person name="Liu A."/>
        </authorList>
    </citation>
    <scope>NUCLEOTIDE SEQUENCE [LARGE SCALE GENOMIC DNA]</scope>
    <source>
        <strain evidence="2 3">RZ02</strain>
    </source>
</reference>
<dbReference type="InterPro" id="IPR006683">
    <property type="entry name" value="Thioestr_dom"/>
</dbReference>
<dbReference type="Gene3D" id="3.10.129.10">
    <property type="entry name" value="Hotdog Thioesterase"/>
    <property type="match status" value="1"/>
</dbReference>
<evidence type="ECO:0000313" key="3">
    <source>
        <dbReference type="Proteomes" id="UP000561181"/>
    </source>
</evidence>
<proteinExistence type="predicted"/>
<evidence type="ECO:0000259" key="1">
    <source>
        <dbReference type="Pfam" id="PF03061"/>
    </source>
</evidence>
<dbReference type="InterPro" id="IPR029069">
    <property type="entry name" value="HotDog_dom_sf"/>
</dbReference>
<name>A0A848QEP9_9SPHN</name>
<dbReference type="CDD" id="cd03443">
    <property type="entry name" value="PaaI_thioesterase"/>
    <property type="match status" value="1"/>
</dbReference>
<keyword evidence="3" id="KW-1185">Reference proteome</keyword>
<dbReference type="Pfam" id="PF03061">
    <property type="entry name" value="4HBT"/>
    <property type="match status" value="1"/>
</dbReference>
<organism evidence="2 3">
    <name type="scientific">Pontixanthobacter rizhaonensis</name>
    <dbReference type="NCBI Taxonomy" id="2730337"/>
    <lineage>
        <taxon>Bacteria</taxon>
        <taxon>Pseudomonadati</taxon>
        <taxon>Pseudomonadota</taxon>
        <taxon>Alphaproteobacteria</taxon>
        <taxon>Sphingomonadales</taxon>
        <taxon>Erythrobacteraceae</taxon>
        <taxon>Pontixanthobacter</taxon>
    </lineage>
</organism>
<dbReference type="EMBL" id="JABCRE010000002">
    <property type="protein sequence ID" value="NMW30962.1"/>
    <property type="molecule type" value="Genomic_DNA"/>
</dbReference>
<feature type="domain" description="Thioesterase" evidence="1">
    <location>
        <begin position="62"/>
        <end position="128"/>
    </location>
</feature>
<dbReference type="SUPFAM" id="SSF54637">
    <property type="entry name" value="Thioesterase/thiol ester dehydrase-isomerase"/>
    <property type="match status" value="1"/>
</dbReference>
<gene>
    <name evidence="2" type="ORF">HKD42_02670</name>
</gene>
<dbReference type="Proteomes" id="UP000561181">
    <property type="component" value="Unassembled WGS sequence"/>
</dbReference>